<protein>
    <recommendedName>
        <fullName evidence="3">Alcohol acetyltransferase</fullName>
    </recommendedName>
</protein>
<proteinExistence type="predicted"/>
<dbReference type="Gene3D" id="3.30.559.10">
    <property type="entry name" value="Chloramphenicol acetyltransferase-like domain"/>
    <property type="match status" value="1"/>
</dbReference>
<evidence type="ECO:0000313" key="2">
    <source>
        <dbReference type="Proteomes" id="UP000322245"/>
    </source>
</evidence>
<accession>A0A5D3AW76</accession>
<comment type="caution">
    <text evidence="1">The sequence shown here is derived from an EMBL/GenBank/DDBJ whole genome shotgun (WGS) entry which is preliminary data.</text>
</comment>
<name>A0A5D3AW76_9TREE</name>
<keyword evidence="2" id="KW-1185">Reference proteome</keyword>
<reference evidence="1 2" key="1">
    <citation type="submission" date="2017-05" db="EMBL/GenBank/DDBJ databases">
        <title>The Genome Sequence of Tsuchiyaea wingfieldii DSM 27421.</title>
        <authorList>
            <person name="Cuomo C."/>
            <person name="Passer A."/>
            <person name="Billmyre B."/>
            <person name="Heitman J."/>
        </authorList>
    </citation>
    <scope>NUCLEOTIDE SEQUENCE [LARGE SCALE GENOMIC DNA]</scope>
    <source>
        <strain evidence="1 2">DSM 27421</strain>
    </source>
</reference>
<dbReference type="InterPro" id="IPR023213">
    <property type="entry name" value="CAT-like_dom_sf"/>
</dbReference>
<organism evidence="1 2">
    <name type="scientific">Cryptococcus floricola</name>
    <dbReference type="NCBI Taxonomy" id="2591691"/>
    <lineage>
        <taxon>Eukaryota</taxon>
        <taxon>Fungi</taxon>
        <taxon>Dikarya</taxon>
        <taxon>Basidiomycota</taxon>
        <taxon>Agaricomycotina</taxon>
        <taxon>Tremellomycetes</taxon>
        <taxon>Tremellales</taxon>
        <taxon>Cryptococcaceae</taxon>
        <taxon>Cryptococcus</taxon>
    </lineage>
</organism>
<evidence type="ECO:0000313" key="1">
    <source>
        <dbReference type="EMBL" id="TYJ54509.1"/>
    </source>
</evidence>
<dbReference type="AlphaFoldDB" id="A0A5D3AW76"/>
<evidence type="ECO:0008006" key="3">
    <source>
        <dbReference type="Google" id="ProtNLM"/>
    </source>
</evidence>
<gene>
    <name evidence="1" type="ORF">B9479_004833</name>
</gene>
<sequence length="477" mass="52501">MPLKTTYIPCSPILSPNLPPTTTSVPLADASLIPIGVVQTVLCFDGALDEGRLKTAVHLLSGVWPTLAGRYERRKVGEEYEFAIKLTASPIPFETQTLTLAQPFPTTHVVQPSPDPFLPPLGANCHLPNHPHAHIFAIRLTSLLPSGTSVLGLQASHLIDGEGKRQLLKMLDAFYTHGEAAREKMYALAGCVLPTFLPHVGPLPPYDPTWNHPVERKGHCHDLAGMISMFIAATAQSVPVVIELYRSELAFLREKYQHDIGVKLSEQDALSAWWITLLRKVGVDVHRVMYTCNYRNFSPSHPSFPATLPSLALNAVLSFHIPIPSSSPLCSTPATPAEVAKAIREGLARLRDAPDEQLCWISAGSYQLRKAAIEGKGYDIMPDDGEVCINSNLRMDWQVSFGFPAHQVAFHTFISLPNFLRVFRANSREGEEKGERVELSFNVADEGVKERIMEIVEVERRAWGEVGAGLGGFEALK</sequence>
<dbReference type="Proteomes" id="UP000322245">
    <property type="component" value="Unassembled WGS sequence"/>
</dbReference>
<dbReference type="EMBL" id="NIDF01000059">
    <property type="protein sequence ID" value="TYJ54509.1"/>
    <property type="molecule type" value="Genomic_DNA"/>
</dbReference>